<dbReference type="PANTHER" id="PTHR44757">
    <property type="entry name" value="DIGUANYLATE CYCLASE DGCP"/>
    <property type="match status" value="1"/>
</dbReference>
<dbReference type="NCBIfam" id="TIGR00254">
    <property type="entry name" value="GGDEF"/>
    <property type="match status" value="1"/>
</dbReference>
<dbReference type="Proteomes" id="UP000021369">
    <property type="component" value="Unassembled WGS sequence"/>
</dbReference>
<dbReference type="Pfam" id="PF08447">
    <property type="entry name" value="PAS_3"/>
    <property type="match status" value="1"/>
</dbReference>
<feature type="domain" description="GGDEF" evidence="3">
    <location>
        <begin position="460"/>
        <end position="592"/>
    </location>
</feature>
<dbReference type="SUPFAM" id="SSF141868">
    <property type="entry name" value="EAL domain-like"/>
    <property type="match status" value="1"/>
</dbReference>
<dbReference type="Gene3D" id="3.20.20.450">
    <property type="entry name" value="EAL domain"/>
    <property type="match status" value="1"/>
</dbReference>
<accession>A0A011W0V0</accession>
<sequence>MLYNDPVFIKIAEALLVEFTGIYYINSATNEYWWYSADAGSRSLKLVQVGKDFFADMEKDIGRVIYEDDRHIFLQDIRKENLLSHLEKGDEWRIEYRVILSGEPVYHALSLVRGIGEDDNNFVLGIRNVDKEVRERHKAEQNEHELEIYNQIAGSLAAHYDTLYYVDMENDGYFEYSSTDAFRRLNVPARGDDFFSESNKNLKKYVHPEDQERVIPQFEKQRILENLNKVKSFSLTYRLMMGGSVMHCRCLQIWSSDKKHILVGLENINEEVKAKKLLEETMKEKTAYGRIADSLALRYDIIYYIDCSTGEYSRYSSYQSAVDKSLKLDGKDFFAAAAMVINKQVHPKDRDRILALCDKDYVITSLDNTRQYSADFRFKTNGGISNNRLTIMRSGDKTHFIVGFENIDEEVKKEQEHIEALNRANELARRDGLTETRNVIAFREFEASIQKSMDSGTGHSPFAVVICDINDLKTINDHNGHKAGDEYIKSSCRIICGLFAHSPVFRIGGDEFAAVLAGSDYEKRESLVETLRKLSLKNLRNNDGPILAVGIGVYDKQKDKRFSDVFKRADEDMYQDKLGLKEGRPVVEILKNEETKKLIPAERKRLLDSIFEMNCIPADGMYIYICDMKYDYSRWSKAAVDSYGLPSEYMYGAGAIWEEHIHEEDREAYHNGLADIFAGISKGHDMQYRARRINGEYNVCTCRGIVVNDENGEPEYFAGTIRDHGVQSNIDSLTGLSNQYGFFDEVQSNIVKNNKMRIALLGIAKFSEVNEIYGYHFGNLVLQKVGRFLFEHIGNYGWVYRLDGTKFAILSTDIDSAERFIRKYNELRGRFREGIVIDDKKIMLELNVGLINVDNFNVDSQTIMTCLSFAYNESKIKKHGDAVVFNNDLGSGKMQRIEKIQAIRASITRGFDGFYLMYQPFVDAKTEKLKGAEALLRWKSEEYGIVPPDHFIPLLEQDPIFPSLGEWILTTAVRDAKKMLENYPDFTVNVNLSYSQIEKADFVDMVMDILDKTGYPPEHLCLEVTERCRLLDIDMLENTLCSLRSRGVKVALDDFGTGFSSIGIVKELPFDTIKIDRSLVSRIEEDIKERELIKTFVMVANTCGAKVCVEGIETAGMGDILRQYDVDSFQGYYYSKPLVYEDFMNWRKT</sequence>
<keyword evidence="5" id="KW-1185">Reference proteome</keyword>
<reference evidence="4 5" key="1">
    <citation type="submission" date="2013-06" db="EMBL/GenBank/DDBJ databases">
        <title>Rumen cellulosomics: divergent fiber-degrading strategies revealed by comparative genome-wide analysis of six Ruminococcal strains.</title>
        <authorList>
            <person name="Dassa B."/>
            <person name="Borovok I."/>
            <person name="Lamed R."/>
            <person name="Flint H."/>
            <person name="Yeoman C.J."/>
            <person name="White B."/>
            <person name="Bayer E.A."/>
        </authorList>
    </citation>
    <scope>NUCLEOTIDE SEQUENCE [LARGE SCALE GENOMIC DNA]</scope>
    <source>
        <strain evidence="4 5">SY3</strain>
    </source>
</reference>
<organism evidence="4 5">
    <name type="scientific">Ruminococcus albus SY3</name>
    <dbReference type="NCBI Taxonomy" id="1341156"/>
    <lineage>
        <taxon>Bacteria</taxon>
        <taxon>Bacillati</taxon>
        <taxon>Bacillota</taxon>
        <taxon>Clostridia</taxon>
        <taxon>Eubacteriales</taxon>
        <taxon>Oscillospiraceae</taxon>
        <taxon>Ruminococcus</taxon>
    </lineage>
</organism>
<evidence type="ECO:0000259" key="3">
    <source>
        <dbReference type="PROSITE" id="PS50887"/>
    </source>
</evidence>
<protein>
    <submittedName>
        <fullName evidence="4">Diguanylate cyclase</fullName>
    </submittedName>
</protein>
<dbReference type="SMART" id="SM00052">
    <property type="entry name" value="EAL"/>
    <property type="match status" value="1"/>
</dbReference>
<dbReference type="CDD" id="cd01948">
    <property type="entry name" value="EAL"/>
    <property type="match status" value="1"/>
</dbReference>
<dbReference type="InterPro" id="IPR013655">
    <property type="entry name" value="PAS_fold_3"/>
</dbReference>
<dbReference type="InterPro" id="IPR000160">
    <property type="entry name" value="GGDEF_dom"/>
</dbReference>
<dbReference type="InterPro" id="IPR043128">
    <property type="entry name" value="Rev_trsase/Diguanyl_cyclase"/>
</dbReference>
<name>A0A011W0V0_RUMAL</name>
<dbReference type="SMART" id="SM00267">
    <property type="entry name" value="GGDEF"/>
    <property type="match status" value="2"/>
</dbReference>
<dbReference type="Gene3D" id="3.30.70.270">
    <property type="match status" value="2"/>
</dbReference>
<proteinExistence type="predicted"/>
<dbReference type="EMBL" id="JEOB01000001">
    <property type="protein sequence ID" value="EXM40423.1"/>
    <property type="molecule type" value="Genomic_DNA"/>
</dbReference>
<feature type="coiled-coil region" evidence="1">
    <location>
        <begin position="404"/>
        <end position="431"/>
    </location>
</feature>
<dbReference type="PROSITE" id="PS50883">
    <property type="entry name" value="EAL"/>
    <property type="match status" value="1"/>
</dbReference>
<dbReference type="InterPro" id="IPR029787">
    <property type="entry name" value="Nucleotide_cyclase"/>
</dbReference>
<evidence type="ECO:0000313" key="4">
    <source>
        <dbReference type="EMBL" id="EXM40423.1"/>
    </source>
</evidence>
<dbReference type="Pfam" id="PF00563">
    <property type="entry name" value="EAL"/>
    <property type="match status" value="1"/>
</dbReference>
<evidence type="ECO:0000256" key="1">
    <source>
        <dbReference type="SAM" id="Coils"/>
    </source>
</evidence>
<dbReference type="SUPFAM" id="SSF55073">
    <property type="entry name" value="Nucleotide cyclase"/>
    <property type="match status" value="2"/>
</dbReference>
<dbReference type="Pfam" id="PF00990">
    <property type="entry name" value="GGDEF"/>
    <property type="match status" value="2"/>
</dbReference>
<dbReference type="PATRIC" id="fig|1341156.4.peg.650"/>
<dbReference type="PROSITE" id="PS50887">
    <property type="entry name" value="GGDEF"/>
    <property type="match status" value="2"/>
</dbReference>
<dbReference type="RefSeq" id="WP_051506259.1">
    <property type="nucleotide sequence ID" value="NZ_JEOB01000001.1"/>
</dbReference>
<evidence type="ECO:0000313" key="5">
    <source>
        <dbReference type="Proteomes" id="UP000021369"/>
    </source>
</evidence>
<feature type="domain" description="GGDEF" evidence="3">
    <location>
        <begin position="754"/>
        <end position="888"/>
    </location>
</feature>
<dbReference type="SUPFAM" id="SSF55785">
    <property type="entry name" value="PYP-like sensor domain (PAS domain)"/>
    <property type="match status" value="1"/>
</dbReference>
<dbReference type="InterPro" id="IPR052155">
    <property type="entry name" value="Biofilm_reg_signaling"/>
</dbReference>
<evidence type="ECO:0000259" key="2">
    <source>
        <dbReference type="PROSITE" id="PS50883"/>
    </source>
</evidence>
<dbReference type="InterPro" id="IPR035919">
    <property type="entry name" value="EAL_sf"/>
</dbReference>
<gene>
    <name evidence="4" type="ORF">RASY3_00560</name>
</gene>
<dbReference type="InterPro" id="IPR035965">
    <property type="entry name" value="PAS-like_dom_sf"/>
</dbReference>
<comment type="caution">
    <text evidence="4">The sequence shown here is derived from an EMBL/GenBank/DDBJ whole genome shotgun (WGS) entry which is preliminary data.</text>
</comment>
<dbReference type="AlphaFoldDB" id="A0A011W0V0"/>
<dbReference type="CDD" id="cd01949">
    <property type="entry name" value="GGDEF"/>
    <property type="match status" value="1"/>
</dbReference>
<dbReference type="PANTHER" id="PTHR44757:SF2">
    <property type="entry name" value="BIOFILM ARCHITECTURE MAINTENANCE PROTEIN MBAA"/>
    <property type="match status" value="1"/>
</dbReference>
<keyword evidence="1" id="KW-0175">Coiled coil</keyword>
<dbReference type="OrthoDB" id="9762141at2"/>
<dbReference type="InterPro" id="IPR001633">
    <property type="entry name" value="EAL_dom"/>
</dbReference>
<feature type="domain" description="EAL" evidence="2">
    <location>
        <begin position="896"/>
        <end position="1149"/>
    </location>
</feature>
<dbReference type="Gene3D" id="3.30.450.20">
    <property type="entry name" value="PAS domain"/>
    <property type="match status" value="1"/>
</dbReference>